<name>A0AAV4JAI1_9GAST</name>
<evidence type="ECO:0000313" key="1">
    <source>
        <dbReference type="EMBL" id="GFS19315.1"/>
    </source>
</evidence>
<sequence length="132" mass="15062">MASHPTRSDFDLFTLSVAEDAFQEILEAAETGNELLLEDAIERVLEMHMVENFAFANELLAASVGWFPFALDLYANTEIVADEMLLRAGMHEAFRSAVFGMLGGLLPEPWEAIREFEIEQELLRMREEMLDY</sequence>
<protein>
    <submittedName>
        <fullName evidence="1">Uncharacterized protein</fullName>
    </submittedName>
</protein>
<organism evidence="1 2">
    <name type="scientific">Elysia marginata</name>
    <dbReference type="NCBI Taxonomy" id="1093978"/>
    <lineage>
        <taxon>Eukaryota</taxon>
        <taxon>Metazoa</taxon>
        <taxon>Spiralia</taxon>
        <taxon>Lophotrochozoa</taxon>
        <taxon>Mollusca</taxon>
        <taxon>Gastropoda</taxon>
        <taxon>Heterobranchia</taxon>
        <taxon>Euthyneura</taxon>
        <taxon>Panpulmonata</taxon>
        <taxon>Sacoglossa</taxon>
        <taxon>Placobranchoidea</taxon>
        <taxon>Plakobranchidae</taxon>
        <taxon>Elysia</taxon>
    </lineage>
</organism>
<keyword evidence="2" id="KW-1185">Reference proteome</keyword>
<reference evidence="1 2" key="1">
    <citation type="journal article" date="2021" name="Elife">
        <title>Chloroplast acquisition without the gene transfer in kleptoplastic sea slugs, Plakobranchus ocellatus.</title>
        <authorList>
            <person name="Maeda T."/>
            <person name="Takahashi S."/>
            <person name="Yoshida T."/>
            <person name="Shimamura S."/>
            <person name="Takaki Y."/>
            <person name="Nagai Y."/>
            <person name="Toyoda A."/>
            <person name="Suzuki Y."/>
            <person name="Arimoto A."/>
            <person name="Ishii H."/>
            <person name="Satoh N."/>
            <person name="Nishiyama T."/>
            <person name="Hasebe M."/>
            <person name="Maruyama T."/>
            <person name="Minagawa J."/>
            <person name="Obokata J."/>
            <person name="Shigenobu S."/>
        </authorList>
    </citation>
    <scope>NUCLEOTIDE SEQUENCE [LARGE SCALE GENOMIC DNA]</scope>
</reference>
<dbReference type="EMBL" id="BMAT01003063">
    <property type="protein sequence ID" value="GFS19315.1"/>
    <property type="molecule type" value="Genomic_DNA"/>
</dbReference>
<gene>
    <name evidence="1" type="ORF">ElyMa_001542400</name>
</gene>
<comment type="caution">
    <text evidence="1">The sequence shown here is derived from an EMBL/GenBank/DDBJ whole genome shotgun (WGS) entry which is preliminary data.</text>
</comment>
<accession>A0AAV4JAI1</accession>
<evidence type="ECO:0000313" key="2">
    <source>
        <dbReference type="Proteomes" id="UP000762676"/>
    </source>
</evidence>
<proteinExistence type="predicted"/>
<dbReference type="AlphaFoldDB" id="A0AAV4JAI1"/>
<dbReference type="Proteomes" id="UP000762676">
    <property type="component" value="Unassembled WGS sequence"/>
</dbReference>